<feature type="transmembrane region" description="Helical" evidence="9">
    <location>
        <begin position="125"/>
        <end position="147"/>
    </location>
</feature>
<dbReference type="Pfam" id="PF00001">
    <property type="entry name" value="7tm_1"/>
    <property type="match status" value="1"/>
</dbReference>
<dbReference type="Proteomes" id="UP000076420">
    <property type="component" value="Unassembled WGS sequence"/>
</dbReference>
<dbReference type="STRING" id="6526.A0A2C9M6J0"/>
<comment type="subcellular location">
    <subcellularLocation>
        <location evidence="1">Membrane</location>
        <topology evidence="1">Multi-pass membrane protein</topology>
    </subcellularLocation>
</comment>
<reference evidence="11" key="1">
    <citation type="submission" date="2020-05" db="UniProtKB">
        <authorList>
            <consortium name="EnsemblMetazoa"/>
        </authorList>
    </citation>
    <scope>IDENTIFICATION</scope>
    <source>
        <strain evidence="11">BB02</strain>
    </source>
</reference>
<keyword evidence="2 9" id="KW-0812">Transmembrane</keyword>
<dbReference type="VEuPathDB" id="VectorBase:BGLB039027"/>
<evidence type="ECO:0000256" key="4">
    <source>
        <dbReference type="ARBA" id="ARBA00023040"/>
    </source>
</evidence>
<dbReference type="InterPro" id="IPR017452">
    <property type="entry name" value="GPCR_Rhodpsn_7TM"/>
</dbReference>
<protein>
    <recommendedName>
        <fullName evidence="10">G-protein coupled receptors family 1 profile domain-containing protein</fullName>
    </recommendedName>
</protein>
<evidence type="ECO:0000256" key="7">
    <source>
        <dbReference type="ARBA" id="ARBA00023224"/>
    </source>
</evidence>
<feature type="transmembrane region" description="Helical" evidence="9">
    <location>
        <begin position="85"/>
        <end position="105"/>
    </location>
</feature>
<dbReference type="Gene3D" id="1.20.1070.10">
    <property type="entry name" value="Rhodopsin 7-helix transmembrane proteins"/>
    <property type="match status" value="1"/>
</dbReference>
<dbReference type="PANTHER" id="PTHR45695:SF15">
    <property type="entry name" value="OPSIN RH2"/>
    <property type="match status" value="1"/>
</dbReference>
<evidence type="ECO:0000256" key="6">
    <source>
        <dbReference type="ARBA" id="ARBA00023170"/>
    </source>
</evidence>
<dbReference type="PROSITE" id="PS50262">
    <property type="entry name" value="G_PROTEIN_RECEP_F1_2"/>
    <property type="match status" value="1"/>
</dbReference>
<evidence type="ECO:0000313" key="11">
    <source>
        <dbReference type="EnsemblMetazoa" id="BGLB039027-PA"/>
    </source>
</evidence>
<evidence type="ECO:0000256" key="1">
    <source>
        <dbReference type="ARBA" id="ARBA00004141"/>
    </source>
</evidence>
<dbReference type="GO" id="GO:0005886">
    <property type="term" value="C:plasma membrane"/>
    <property type="evidence" value="ECO:0007669"/>
    <property type="project" value="TreeGrafter"/>
</dbReference>
<keyword evidence="4" id="KW-0297">G-protein coupled receptor</keyword>
<evidence type="ECO:0000259" key="10">
    <source>
        <dbReference type="PROSITE" id="PS50262"/>
    </source>
</evidence>
<dbReference type="SUPFAM" id="SSF81321">
    <property type="entry name" value="Family A G protein-coupled receptor-like"/>
    <property type="match status" value="1"/>
</dbReference>
<dbReference type="VEuPathDB" id="VectorBase:BGLAX_039355"/>
<evidence type="ECO:0000256" key="8">
    <source>
        <dbReference type="SAM" id="MobiDB-lite"/>
    </source>
</evidence>
<keyword evidence="6" id="KW-0675">Receptor</keyword>
<sequence length="241" mass="27349">MLVLLFMVPVGVMVVSYTTICIELSRGTKFRRQATLVQCAPSYGNGNSHTSRYSASKSQQGQGSCKDNMLQNRHKERMDQEKMKVIRMLIVVVVLFAVCWGPILINNLLVSVRFLNNLNEGHLKPLRMALFLLSYLNSSLNPLVYGFMSSHFRRGFREAICVFSRAPGSRLYRPGRANNSCYLNSDCPSIIRTGTVRLSPVTEQVQIMDEEDMTHSPVGSVRYGRKIWARSDQVLHQLQDK</sequence>
<feature type="region of interest" description="Disordered" evidence="8">
    <location>
        <begin position="45"/>
        <end position="67"/>
    </location>
</feature>
<proteinExistence type="predicted"/>
<evidence type="ECO:0000256" key="3">
    <source>
        <dbReference type="ARBA" id="ARBA00022989"/>
    </source>
</evidence>
<keyword evidence="5 9" id="KW-0472">Membrane</keyword>
<keyword evidence="7" id="KW-0807">Transducer</keyword>
<dbReference type="GO" id="GO:0004930">
    <property type="term" value="F:G protein-coupled receptor activity"/>
    <property type="evidence" value="ECO:0007669"/>
    <property type="project" value="UniProtKB-KW"/>
</dbReference>
<dbReference type="EnsemblMetazoa" id="BGLB039027-RA">
    <property type="protein sequence ID" value="BGLB039027-PA"/>
    <property type="gene ID" value="BGLB039027"/>
</dbReference>
<organism evidence="11 12">
    <name type="scientific">Biomphalaria glabrata</name>
    <name type="common">Bloodfluke planorb</name>
    <name type="synonym">Freshwater snail</name>
    <dbReference type="NCBI Taxonomy" id="6526"/>
    <lineage>
        <taxon>Eukaryota</taxon>
        <taxon>Metazoa</taxon>
        <taxon>Spiralia</taxon>
        <taxon>Lophotrochozoa</taxon>
        <taxon>Mollusca</taxon>
        <taxon>Gastropoda</taxon>
        <taxon>Heterobranchia</taxon>
        <taxon>Euthyneura</taxon>
        <taxon>Panpulmonata</taxon>
        <taxon>Hygrophila</taxon>
        <taxon>Lymnaeoidea</taxon>
        <taxon>Planorbidae</taxon>
        <taxon>Biomphalaria</taxon>
    </lineage>
</organism>
<dbReference type="PRINTS" id="PR00237">
    <property type="entry name" value="GPCRRHODOPSN"/>
</dbReference>
<dbReference type="InterPro" id="IPR000276">
    <property type="entry name" value="GPCR_Rhodpsn"/>
</dbReference>
<dbReference type="PANTHER" id="PTHR45695">
    <property type="entry name" value="LEUCOKININ RECEPTOR-RELATED"/>
    <property type="match status" value="1"/>
</dbReference>
<evidence type="ECO:0000313" key="12">
    <source>
        <dbReference type="Proteomes" id="UP000076420"/>
    </source>
</evidence>
<evidence type="ECO:0000256" key="5">
    <source>
        <dbReference type="ARBA" id="ARBA00023136"/>
    </source>
</evidence>
<feature type="transmembrane region" description="Helical" evidence="9">
    <location>
        <begin position="6"/>
        <end position="24"/>
    </location>
</feature>
<name>A0A2C9M6J0_BIOGL</name>
<keyword evidence="3 9" id="KW-1133">Transmembrane helix</keyword>
<dbReference type="KEGG" id="bgt:106063094"/>
<feature type="domain" description="G-protein coupled receptors family 1 profile" evidence="10">
    <location>
        <begin position="1"/>
        <end position="145"/>
    </location>
</feature>
<gene>
    <name evidence="11" type="primary">106063094</name>
</gene>
<accession>A0A2C9M6J0</accession>
<evidence type="ECO:0000256" key="2">
    <source>
        <dbReference type="ARBA" id="ARBA00022692"/>
    </source>
</evidence>
<dbReference type="AlphaFoldDB" id="A0A2C9M6J0"/>
<evidence type="ECO:0000256" key="9">
    <source>
        <dbReference type="SAM" id="Phobius"/>
    </source>
</evidence>